<feature type="transmembrane region" description="Helical" evidence="1">
    <location>
        <begin position="56"/>
        <end position="75"/>
    </location>
</feature>
<evidence type="ECO:0000256" key="1">
    <source>
        <dbReference type="SAM" id="Phobius"/>
    </source>
</evidence>
<evidence type="ECO:0000313" key="3">
    <source>
        <dbReference type="Proteomes" id="UP000605361"/>
    </source>
</evidence>
<evidence type="ECO:0000313" key="2">
    <source>
        <dbReference type="EMBL" id="MBF8192293.1"/>
    </source>
</evidence>
<keyword evidence="3" id="KW-1185">Reference proteome</keyword>
<feature type="transmembrane region" description="Helical" evidence="1">
    <location>
        <begin position="6"/>
        <end position="22"/>
    </location>
</feature>
<protein>
    <recommendedName>
        <fullName evidence="4">DUF1453 domain-containing protein</fullName>
    </recommendedName>
</protein>
<name>A0A931F5L9_9ACTN</name>
<dbReference type="Proteomes" id="UP000605361">
    <property type="component" value="Unassembled WGS sequence"/>
</dbReference>
<keyword evidence="1" id="KW-0812">Transmembrane</keyword>
<dbReference type="EMBL" id="JADOGI010000202">
    <property type="protein sequence ID" value="MBF8192293.1"/>
    <property type="molecule type" value="Genomic_DNA"/>
</dbReference>
<reference evidence="2" key="1">
    <citation type="submission" date="2020-11" db="EMBL/GenBank/DDBJ databases">
        <title>Whole-genome analyses of Nonomuraea sp. K274.</title>
        <authorList>
            <person name="Veyisoglu A."/>
        </authorList>
    </citation>
    <scope>NUCLEOTIDE SEQUENCE</scope>
    <source>
        <strain evidence="2">K274</strain>
    </source>
</reference>
<keyword evidence="1" id="KW-1133">Transmembrane helix</keyword>
<proteinExistence type="predicted"/>
<comment type="caution">
    <text evidence="2">The sequence shown here is derived from an EMBL/GenBank/DDBJ whole genome shotgun (WGS) entry which is preliminary data.</text>
</comment>
<keyword evidence="1" id="KW-0472">Membrane</keyword>
<feature type="transmembrane region" description="Helical" evidence="1">
    <location>
        <begin position="96"/>
        <end position="115"/>
    </location>
</feature>
<dbReference type="AlphaFoldDB" id="A0A931F5L9"/>
<evidence type="ECO:0008006" key="4">
    <source>
        <dbReference type="Google" id="ProtNLM"/>
    </source>
</evidence>
<dbReference type="RefSeq" id="WP_195901192.1">
    <property type="nucleotide sequence ID" value="NZ_JADOGI010000202.1"/>
</dbReference>
<feature type="transmembrane region" description="Helical" evidence="1">
    <location>
        <begin position="121"/>
        <end position="144"/>
    </location>
</feature>
<feature type="transmembrane region" description="Helical" evidence="1">
    <location>
        <begin position="31"/>
        <end position="50"/>
    </location>
</feature>
<organism evidence="2 3">
    <name type="scientific">Nonomuraea cypriaca</name>
    <dbReference type="NCBI Taxonomy" id="1187855"/>
    <lineage>
        <taxon>Bacteria</taxon>
        <taxon>Bacillati</taxon>
        <taxon>Actinomycetota</taxon>
        <taxon>Actinomycetes</taxon>
        <taxon>Streptosporangiales</taxon>
        <taxon>Streptosporangiaceae</taxon>
        <taxon>Nonomuraea</taxon>
    </lineage>
</organism>
<gene>
    <name evidence="2" type="ORF">ITP53_42750</name>
</gene>
<accession>A0A931F5L9</accession>
<sequence length="162" mass="17223">MEPIQISLLILLVTAFVIYRQLRVRPTAGSAVLYTAAIMIGIGVVSGGLIDDRHLAVSVAMLLVEAGSAVALGAWRAATVRVWMDDSGVTWSKATGWTMLVWLASIASRVGLYFAGDYLGLTLSTGGILLFVGLTLGAQSYLVARRGRALTGAARRPDNFVR</sequence>